<dbReference type="Proteomes" id="UP001156398">
    <property type="component" value="Unassembled WGS sequence"/>
</dbReference>
<evidence type="ECO:0000259" key="1">
    <source>
        <dbReference type="SMART" id="SM00923"/>
    </source>
</evidence>
<accession>A0AA90KJV3</accession>
<dbReference type="Gene3D" id="3.90.820.10">
    <property type="entry name" value="Structural Genomics, Unknown Function 30-nov-00 1gh9 Mol_id"/>
    <property type="match status" value="1"/>
</dbReference>
<evidence type="ECO:0000313" key="3">
    <source>
        <dbReference type="EMBL" id="MDI5973844.1"/>
    </source>
</evidence>
<organism evidence="3">
    <name type="scientific">Streptantibioticus silvisoli</name>
    <dbReference type="NCBI Taxonomy" id="2705255"/>
    <lineage>
        <taxon>Bacteria</taxon>
        <taxon>Bacillati</taxon>
        <taxon>Actinomycetota</taxon>
        <taxon>Actinomycetes</taxon>
        <taxon>Kitasatosporales</taxon>
        <taxon>Streptomycetaceae</taxon>
        <taxon>Streptantibioticus</taxon>
    </lineage>
</organism>
<dbReference type="GO" id="GO:0019290">
    <property type="term" value="P:siderophore biosynthetic process"/>
    <property type="evidence" value="ECO:0007669"/>
    <property type="project" value="TreeGrafter"/>
</dbReference>
<dbReference type="SMART" id="SM00923">
    <property type="entry name" value="MbtH"/>
    <property type="match status" value="1"/>
</dbReference>
<feature type="domain" description="MbtH-like" evidence="1">
    <location>
        <begin position="3"/>
        <end position="53"/>
    </location>
</feature>
<dbReference type="PANTHER" id="PTHR38444">
    <property type="entry name" value="ENTEROBACTIN BIOSYNTHESIS PROTEIN YBDZ"/>
    <property type="match status" value="1"/>
</dbReference>
<evidence type="ECO:0000313" key="2">
    <source>
        <dbReference type="EMBL" id="MDI5961996.1"/>
    </source>
</evidence>
<dbReference type="RefSeq" id="WP_271318075.1">
    <property type="nucleotide sequence ID" value="NZ_JAAGKO020000004.1"/>
</dbReference>
<dbReference type="SUPFAM" id="SSF160582">
    <property type="entry name" value="MbtH-like"/>
    <property type="match status" value="1"/>
</dbReference>
<dbReference type="EMBL" id="JABXJJ020000053">
    <property type="protein sequence ID" value="MDI5973844.1"/>
    <property type="molecule type" value="Genomic_DNA"/>
</dbReference>
<dbReference type="EMBL" id="JAAGKO020000004">
    <property type="protein sequence ID" value="MDI5961996.1"/>
    <property type="molecule type" value="Genomic_DNA"/>
</dbReference>
<protein>
    <submittedName>
        <fullName evidence="3">MbtH family protein</fullName>
    </submittedName>
</protein>
<dbReference type="PANTHER" id="PTHR38444:SF1">
    <property type="entry name" value="ENTEROBACTIN BIOSYNTHESIS PROTEIN YBDZ"/>
    <property type="match status" value="1"/>
</dbReference>
<comment type="caution">
    <text evidence="3">The sequence shown here is derived from an EMBL/GenBank/DDBJ whole genome shotgun (WGS) entry which is preliminary data.</text>
</comment>
<dbReference type="InterPro" id="IPR005153">
    <property type="entry name" value="MbtH-like_dom"/>
</dbReference>
<dbReference type="Pfam" id="PF03621">
    <property type="entry name" value="MbtH"/>
    <property type="match status" value="1"/>
</dbReference>
<name>A0AA90KJV3_9ACTN</name>
<dbReference type="GO" id="GO:0005829">
    <property type="term" value="C:cytosol"/>
    <property type="evidence" value="ECO:0007669"/>
    <property type="project" value="TreeGrafter"/>
</dbReference>
<evidence type="ECO:0000313" key="4">
    <source>
        <dbReference type="Proteomes" id="UP001156398"/>
    </source>
</evidence>
<dbReference type="AlphaFoldDB" id="A0AA90KJV3"/>
<dbReference type="InterPro" id="IPR038020">
    <property type="entry name" value="MbtH-like_sf"/>
</dbReference>
<keyword evidence="4" id="KW-1185">Reference proteome</keyword>
<dbReference type="InterPro" id="IPR037407">
    <property type="entry name" value="MLP_fam"/>
</dbReference>
<sequence>MTNPFDAPDAIFMVLVNDEGRHSLWPSFTAVPPGWEVALPVADRAGCLAYIEERRTDLRTPA</sequence>
<gene>
    <name evidence="2" type="ORF">POF43_004525</name>
    <name evidence="3" type="ORF">POF50_031650</name>
</gene>
<proteinExistence type="predicted"/>
<reference evidence="3 4" key="1">
    <citation type="submission" date="2023-05" db="EMBL/GenBank/DDBJ databases">
        <title>Streptantibioticus silvisoli sp. nov., acidotolerant actinomycetes 1 from pine litter.</title>
        <authorList>
            <person name="Swiecimska M."/>
            <person name="Golinska P."/>
            <person name="Sangal V."/>
            <person name="Wachnowicz B."/>
            <person name="Goodfellow M."/>
        </authorList>
    </citation>
    <scope>NUCLEOTIDE SEQUENCE</scope>
    <source>
        <strain evidence="3">SL13</strain>
        <strain evidence="2 4">SL54</strain>
    </source>
</reference>